<dbReference type="PROSITE" id="PS01152">
    <property type="entry name" value="HESB"/>
    <property type="match status" value="1"/>
</dbReference>
<evidence type="ECO:0000313" key="2">
    <source>
        <dbReference type="EMBL" id="WPU65310.1"/>
    </source>
</evidence>
<dbReference type="GO" id="GO:0016226">
    <property type="term" value="P:iron-sulfur cluster assembly"/>
    <property type="evidence" value="ECO:0007669"/>
    <property type="project" value="InterPro"/>
</dbReference>
<dbReference type="PANTHER" id="PTHR47265">
    <property type="entry name" value="IRON-SULFUR ASSEMBLY PROTEIN ISCA, CHLOROPLASTIC"/>
    <property type="match status" value="1"/>
</dbReference>
<keyword evidence="3" id="KW-1185">Reference proteome</keyword>
<dbReference type="PANTHER" id="PTHR47265:SF1">
    <property type="entry name" value="IRON-SULFUR ASSEMBLY PROTEIN ISCA, CHLOROPLASTIC"/>
    <property type="match status" value="1"/>
</dbReference>
<sequence length="118" mass="12844">MKLQVEKSMESLIEITDKAIQQIQHIAKTDNPDGKKGLRLAVTGGGCSGLSYKIEFSDQKEKDNVLTFGEVKVLIDPKSVIYLKGIVLDFKDGLNGKGFSFDNPNAKNTCGCGESFSI</sequence>
<dbReference type="InterPro" id="IPR000361">
    <property type="entry name" value="ATAP_core_dom"/>
</dbReference>
<dbReference type="Pfam" id="PF01521">
    <property type="entry name" value="Fe-S_biosyn"/>
    <property type="match status" value="1"/>
</dbReference>
<gene>
    <name evidence="2" type="ORF">SOO65_00955</name>
</gene>
<dbReference type="InterPro" id="IPR035903">
    <property type="entry name" value="HesB-like_dom_sf"/>
</dbReference>
<reference evidence="2 3" key="1">
    <citation type="submission" date="2023-11" db="EMBL/GenBank/DDBJ databases">
        <title>Peredibacter starrii A3.12.</title>
        <authorList>
            <person name="Mitchell R.J."/>
        </authorList>
    </citation>
    <scope>NUCLEOTIDE SEQUENCE [LARGE SCALE GENOMIC DNA]</scope>
    <source>
        <strain evidence="2 3">A3.12</strain>
    </source>
</reference>
<dbReference type="KEGG" id="psti:SOO65_00955"/>
<accession>A0AAX4HQG8</accession>
<name>A0AAX4HQG8_9BACT</name>
<proteinExistence type="predicted"/>
<feature type="domain" description="Core" evidence="1">
    <location>
        <begin position="13"/>
        <end position="114"/>
    </location>
</feature>
<dbReference type="Gene3D" id="2.60.300.12">
    <property type="entry name" value="HesB-like domain"/>
    <property type="match status" value="1"/>
</dbReference>
<dbReference type="SUPFAM" id="SSF89360">
    <property type="entry name" value="HesB-like domain"/>
    <property type="match status" value="1"/>
</dbReference>
<organism evidence="2 3">
    <name type="scientific">Peredibacter starrii</name>
    <dbReference type="NCBI Taxonomy" id="28202"/>
    <lineage>
        <taxon>Bacteria</taxon>
        <taxon>Pseudomonadati</taxon>
        <taxon>Bdellovibrionota</taxon>
        <taxon>Bacteriovoracia</taxon>
        <taxon>Bacteriovoracales</taxon>
        <taxon>Bacteriovoracaceae</taxon>
        <taxon>Peredibacter</taxon>
    </lineage>
</organism>
<evidence type="ECO:0000259" key="1">
    <source>
        <dbReference type="Pfam" id="PF01521"/>
    </source>
</evidence>
<dbReference type="Proteomes" id="UP001324634">
    <property type="component" value="Chromosome"/>
</dbReference>
<dbReference type="AlphaFoldDB" id="A0AAX4HQG8"/>
<dbReference type="GO" id="GO:0051537">
    <property type="term" value="F:2 iron, 2 sulfur cluster binding"/>
    <property type="evidence" value="ECO:0007669"/>
    <property type="project" value="UniProtKB-ARBA"/>
</dbReference>
<dbReference type="NCBIfam" id="TIGR00049">
    <property type="entry name" value="iron-sulfur cluster assembly accessory protein"/>
    <property type="match status" value="1"/>
</dbReference>
<dbReference type="InterPro" id="IPR017870">
    <property type="entry name" value="FeS_cluster_insertion_CS"/>
</dbReference>
<dbReference type="InterPro" id="IPR031108">
    <property type="entry name" value="IscA_plant_cyanobact"/>
</dbReference>
<dbReference type="EMBL" id="CP139487">
    <property type="protein sequence ID" value="WPU65310.1"/>
    <property type="molecule type" value="Genomic_DNA"/>
</dbReference>
<dbReference type="InterPro" id="IPR016092">
    <property type="entry name" value="ATAP"/>
</dbReference>
<protein>
    <submittedName>
        <fullName evidence="2">Iron-sulfur cluster assembly accessory protein</fullName>
    </submittedName>
</protein>
<evidence type="ECO:0000313" key="3">
    <source>
        <dbReference type="Proteomes" id="UP001324634"/>
    </source>
</evidence>
<dbReference type="RefSeq" id="WP_321395546.1">
    <property type="nucleotide sequence ID" value="NZ_CP139487.1"/>
</dbReference>